<dbReference type="GO" id="GO:0006935">
    <property type="term" value="P:chemotaxis"/>
    <property type="evidence" value="ECO:0007669"/>
    <property type="project" value="InterPro"/>
</dbReference>
<dbReference type="PANTHER" id="PTHR22617">
    <property type="entry name" value="CHEMOTAXIS SENSOR HISTIDINE KINASE-RELATED"/>
    <property type="match status" value="1"/>
</dbReference>
<name>A0A3B0VNH2_9ZZZZ</name>
<feature type="domain" description="CheW-like" evidence="1">
    <location>
        <begin position="34"/>
        <end position="174"/>
    </location>
</feature>
<dbReference type="GO" id="GO:0005829">
    <property type="term" value="C:cytosol"/>
    <property type="evidence" value="ECO:0007669"/>
    <property type="project" value="TreeGrafter"/>
</dbReference>
<sequence>MAKNSVKPFELLSEYERLSLKHTVRTQEIEAKNHWSGVGFKIDETSYVLSIDKIIEVLILTETTKIPGISSWVLGLGNIRGNLIPIVDLKSFLFNRPTKITAHTRMVVIHQIGGQVGLVVDEVFGQKHFTKKQIHKKSKSSEAEISKHMKIAYQEDDTIWNVLEVDLLINDPLFQNAAAI</sequence>
<accession>A0A3B0VNH2</accession>
<dbReference type="Pfam" id="PF01584">
    <property type="entry name" value="CheW"/>
    <property type="match status" value="1"/>
</dbReference>
<dbReference type="SMART" id="SM00260">
    <property type="entry name" value="CheW"/>
    <property type="match status" value="1"/>
</dbReference>
<gene>
    <name evidence="2" type="ORF">MNBD_GAMMA01-1211</name>
</gene>
<dbReference type="AlphaFoldDB" id="A0A3B0VNH2"/>
<dbReference type="SUPFAM" id="SSF50341">
    <property type="entry name" value="CheW-like"/>
    <property type="match status" value="1"/>
</dbReference>
<dbReference type="PROSITE" id="PS50851">
    <property type="entry name" value="CHEW"/>
    <property type="match status" value="1"/>
</dbReference>
<proteinExistence type="predicted"/>
<dbReference type="EMBL" id="UOEW01000338">
    <property type="protein sequence ID" value="VAW42040.1"/>
    <property type="molecule type" value="Genomic_DNA"/>
</dbReference>
<dbReference type="InterPro" id="IPR039315">
    <property type="entry name" value="CheW"/>
</dbReference>
<dbReference type="PANTHER" id="PTHR22617:SF43">
    <property type="entry name" value="PROTEIN PILI"/>
    <property type="match status" value="1"/>
</dbReference>
<dbReference type="Gene3D" id="2.30.30.40">
    <property type="entry name" value="SH3 Domains"/>
    <property type="match status" value="1"/>
</dbReference>
<protein>
    <recommendedName>
        <fullName evidence="1">CheW-like domain-containing protein</fullName>
    </recommendedName>
</protein>
<dbReference type="GO" id="GO:0007165">
    <property type="term" value="P:signal transduction"/>
    <property type="evidence" value="ECO:0007669"/>
    <property type="project" value="InterPro"/>
</dbReference>
<evidence type="ECO:0000259" key="1">
    <source>
        <dbReference type="PROSITE" id="PS50851"/>
    </source>
</evidence>
<dbReference type="InterPro" id="IPR036061">
    <property type="entry name" value="CheW-like_dom_sf"/>
</dbReference>
<reference evidence="2" key="1">
    <citation type="submission" date="2018-06" db="EMBL/GenBank/DDBJ databases">
        <authorList>
            <person name="Zhirakovskaya E."/>
        </authorList>
    </citation>
    <scope>NUCLEOTIDE SEQUENCE</scope>
</reference>
<evidence type="ECO:0000313" key="2">
    <source>
        <dbReference type="EMBL" id="VAW42040.1"/>
    </source>
</evidence>
<dbReference type="Gene3D" id="2.40.50.180">
    <property type="entry name" value="CheA-289, Domain 4"/>
    <property type="match status" value="1"/>
</dbReference>
<dbReference type="InterPro" id="IPR002545">
    <property type="entry name" value="CheW-lke_dom"/>
</dbReference>
<organism evidence="2">
    <name type="scientific">hydrothermal vent metagenome</name>
    <dbReference type="NCBI Taxonomy" id="652676"/>
    <lineage>
        <taxon>unclassified sequences</taxon>
        <taxon>metagenomes</taxon>
        <taxon>ecological metagenomes</taxon>
    </lineage>
</organism>